<organism evidence="1 2">
    <name type="scientific">Kineothrix alysoides</name>
    <dbReference type="NCBI Taxonomy" id="1469948"/>
    <lineage>
        <taxon>Bacteria</taxon>
        <taxon>Bacillati</taxon>
        <taxon>Bacillota</taxon>
        <taxon>Clostridia</taxon>
        <taxon>Lachnospirales</taxon>
        <taxon>Lachnospiraceae</taxon>
        <taxon>Kineothrix</taxon>
    </lineage>
</organism>
<evidence type="ECO:0000313" key="1">
    <source>
        <dbReference type="EMBL" id="TCL55617.1"/>
    </source>
</evidence>
<proteinExistence type="predicted"/>
<name>A0A4R1QQE1_9FIRM</name>
<gene>
    <name evidence="1" type="ORF">EDD76_11427</name>
</gene>
<accession>A0A4R1QQE1</accession>
<sequence>MISKTYVIDYVLGEHYATFKYRTALDCQKIVSLWTFIYERLRLSEKLILKEQC</sequence>
<dbReference type="EMBL" id="SLUO01000014">
    <property type="protein sequence ID" value="TCL55617.1"/>
    <property type="molecule type" value="Genomic_DNA"/>
</dbReference>
<protein>
    <submittedName>
        <fullName evidence="1">Uncharacterized protein</fullName>
    </submittedName>
</protein>
<keyword evidence="2" id="KW-1185">Reference proteome</keyword>
<reference evidence="1 2" key="1">
    <citation type="submission" date="2019-03" db="EMBL/GenBank/DDBJ databases">
        <title>Genomic Encyclopedia of Type Strains, Phase IV (KMG-IV): sequencing the most valuable type-strain genomes for metagenomic binning, comparative biology and taxonomic classification.</title>
        <authorList>
            <person name="Goeker M."/>
        </authorList>
    </citation>
    <scope>NUCLEOTIDE SEQUENCE [LARGE SCALE GENOMIC DNA]</scope>
    <source>
        <strain evidence="1 2">DSM 100556</strain>
    </source>
</reference>
<comment type="caution">
    <text evidence="1">The sequence shown here is derived from an EMBL/GenBank/DDBJ whole genome shotgun (WGS) entry which is preliminary data.</text>
</comment>
<dbReference type="AlphaFoldDB" id="A0A4R1QQE1"/>
<evidence type="ECO:0000313" key="2">
    <source>
        <dbReference type="Proteomes" id="UP000295718"/>
    </source>
</evidence>
<dbReference type="Proteomes" id="UP000295718">
    <property type="component" value="Unassembled WGS sequence"/>
</dbReference>